<name>A0ABR3V8V8_HUMIN</name>
<dbReference type="InterPro" id="IPR051089">
    <property type="entry name" value="prtT"/>
</dbReference>
<keyword evidence="2" id="KW-0805">Transcription regulation</keyword>
<keyword evidence="7" id="KW-1185">Reference proteome</keyword>
<comment type="subcellular location">
    <subcellularLocation>
        <location evidence="1">Nucleus</location>
    </subcellularLocation>
</comment>
<keyword evidence="4" id="KW-0804">Transcription</keyword>
<comment type="caution">
    <text evidence="6">The sequence shown here is derived from an EMBL/GenBank/DDBJ whole genome shotgun (WGS) entry which is preliminary data.</text>
</comment>
<keyword evidence="3" id="KW-0238">DNA-binding</keyword>
<protein>
    <recommendedName>
        <fullName evidence="8">Transcription factor domain-containing protein</fullName>
    </recommendedName>
</protein>
<accession>A0ABR3V8V8</accession>
<evidence type="ECO:0000313" key="7">
    <source>
        <dbReference type="Proteomes" id="UP001583172"/>
    </source>
</evidence>
<dbReference type="PANTHER" id="PTHR31845">
    <property type="entry name" value="FINGER DOMAIN PROTEIN, PUTATIVE-RELATED"/>
    <property type="match status" value="1"/>
</dbReference>
<dbReference type="Proteomes" id="UP001583172">
    <property type="component" value="Unassembled WGS sequence"/>
</dbReference>
<gene>
    <name evidence="6" type="ORF">VTJ49DRAFT_2940</name>
</gene>
<evidence type="ECO:0000313" key="6">
    <source>
        <dbReference type="EMBL" id="KAL1838213.1"/>
    </source>
</evidence>
<evidence type="ECO:0000256" key="5">
    <source>
        <dbReference type="ARBA" id="ARBA00023242"/>
    </source>
</evidence>
<evidence type="ECO:0008006" key="8">
    <source>
        <dbReference type="Google" id="ProtNLM"/>
    </source>
</evidence>
<sequence>MAASTSVQAGNGPVPLTSSIPPCVYQPNPVEAAADLDTFRKYYLIFLPFVYLPSTMTSEKLRETYPFLWFTIMSVTCKHVDRRLAMSDAVKRFLAQKMVVDHEKSLDLLLGLIVILGWTHYHIKGDKPVLSVMASLAKSLVFDLGLNKVPSEPYISACLKTPFHPPAREKTQEERRAVLACFLLTSQISYALKRLDALTWTPHMDECLLALTQHREWDGDDLLAAQVKVQLIVEQLTRATAQSPDGVPPNYVLSALRSQLQSHKAQLPPHLQQNDTILSAISYADLAIHELSMTRPGPSPMPTSLMRDMHRYEAMSASLAAASDWFDRHFSIPSYVYVGMTFGYWWNMAHCLLTLYRLLEAGFQEAATARRLAAGPTVEEDCFGKFAKFARSMRGSWGSELAATGQSGGRGAAAAPVGDVVVNNGGSAEGLCMTFLQPDDSEAWIAGLFDMNWEV</sequence>
<evidence type="ECO:0000256" key="1">
    <source>
        <dbReference type="ARBA" id="ARBA00004123"/>
    </source>
</evidence>
<evidence type="ECO:0000256" key="4">
    <source>
        <dbReference type="ARBA" id="ARBA00023163"/>
    </source>
</evidence>
<evidence type="ECO:0000256" key="2">
    <source>
        <dbReference type="ARBA" id="ARBA00023015"/>
    </source>
</evidence>
<evidence type="ECO:0000256" key="3">
    <source>
        <dbReference type="ARBA" id="ARBA00023125"/>
    </source>
</evidence>
<dbReference type="PANTHER" id="PTHR31845:SF32">
    <property type="entry name" value="MISCELLANEOUS ZN(II)2CYS6 TRANSCRIPTION FACTOR (EUROFUNG)-RELATED"/>
    <property type="match status" value="1"/>
</dbReference>
<organism evidence="6 7">
    <name type="scientific">Humicola insolens</name>
    <name type="common">Soft-rot fungus</name>
    <dbReference type="NCBI Taxonomy" id="85995"/>
    <lineage>
        <taxon>Eukaryota</taxon>
        <taxon>Fungi</taxon>
        <taxon>Dikarya</taxon>
        <taxon>Ascomycota</taxon>
        <taxon>Pezizomycotina</taxon>
        <taxon>Sordariomycetes</taxon>
        <taxon>Sordariomycetidae</taxon>
        <taxon>Sordariales</taxon>
        <taxon>Chaetomiaceae</taxon>
        <taxon>Mycothermus</taxon>
    </lineage>
</organism>
<keyword evidence="5" id="KW-0539">Nucleus</keyword>
<proteinExistence type="predicted"/>
<dbReference type="EMBL" id="JAZGSY010000230">
    <property type="protein sequence ID" value="KAL1838213.1"/>
    <property type="molecule type" value="Genomic_DNA"/>
</dbReference>
<reference evidence="6 7" key="1">
    <citation type="journal article" date="2024" name="Commun. Biol.">
        <title>Comparative genomic analysis of thermophilic fungi reveals convergent evolutionary adaptations and gene losses.</title>
        <authorList>
            <person name="Steindorff A.S."/>
            <person name="Aguilar-Pontes M.V."/>
            <person name="Robinson A.J."/>
            <person name="Andreopoulos B."/>
            <person name="LaButti K."/>
            <person name="Kuo A."/>
            <person name="Mondo S."/>
            <person name="Riley R."/>
            <person name="Otillar R."/>
            <person name="Haridas S."/>
            <person name="Lipzen A."/>
            <person name="Grimwood J."/>
            <person name="Schmutz J."/>
            <person name="Clum A."/>
            <person name="Reid I.D."/>
            <person name="Moisan M.C."/>
            <person name="Butler G."/>
            <person name="Nguyen T.T.M."/>
            <person name="Dewar K."/>
            <person name="Conant G."/>
            <person name="Drula E."/>
            <person name="Henrissat B."/>
            <person name="Hansel C."/>
            <person name="Singer S."/>
            <person name="Hutchinson M.I."/>
            <person name="de Vries R.P."/>
            <person name="Natvig D.O."/>
            <person name="Powell A.J."/>
            <person name="Tsang A."/>
            <person name="Grigoriev I.V."/>
        </authorList>
    </citation>
    <scope>NUCLEOTIDE SEQUENCE [LARGE SCALE GENOMIC DNA]</scope>
    <source>
        <strain evidence="6 7">CBS 620.91</strain>
    </source>
</reference>